<dbReference type="EMBL" id="CAJGYO010000014">
    <property type="protein sequence ID" value="CAD6266779.1"/>
    <property type="molecule type" value="Genomic_DNA"/>
</dbReference>
<protein>
    <recommendedName>
        <fullName evidence="3">SHSP domain-containing protein</fullName>
    </recommendedName>
</protein>
<dbReference type="AlphaFoldDB" id="A0A811R9T8"/>
<dbReference type="Proteomes" id="UP000604825">
    <property type="component" value="Unassembled WGS sequence"/>
</dbReference>
<feature type="domain" description="SHSP" evidence="3">
    <location>
        <begin position="50"/>
        <end position="155"/>
    </location>
</feature>
<gene>
    <name evidence="4" type="ORF">NCGR_LOCUS50084</name>
</gene>
<dbReference type="InterPro" id="IPR008978">
    <property type="entry name" value="HSP20-like_chaperone"/>
</dbReference>
<evidence type="ECO:0000259" key="3">
    <source>
        <dbReference type="PROSITE" id="PS01031"/>
    </source>
</evidence>
<sequence>MSAAAASCCAAHPHQCKQPFLPCIPSMARTWQQFGVGVMAHRCHGPAAERVFEDFEPAVEWKLAGEEQDVVEISLPGFHKDQVRVQLDNHGVLRATGECPTRGGRWARFKKDLRLPNNCDSDGARARFKGEKLIIMLPIVAVATTAALTDSVAARA</sequence>
<reference evidence="4" key="1">
    <citation type="submission" date="2020-10" db="EMBL/GenBank/DDBJ databases">
        <authorList>
            <person name="Han B."/>
            <person name="Lu T."/>
            <person name="Zhao Q."/>
            <person name="Huang X."/>
            <person name="Zhao Y."/>
        </authorList>
    </citation>
    <scope>NUCLEOTIDE SEQUENCE</scope>
</reference>
<evidence type="ECO:0000256" key="2">
    <source>
        <dbReference type="RuleBase" id="RU003616"/>
    </source>
</evidence>
<dbReference type="PROSITE" id="PS01031">
    <property type="entry name" value="SHSP"/>
    <property type="match status" value="1"/>
</dbReference>
<comment type="caution">
    <text evidence="4">The sequence shown here is derived from an EMBL/GenBank/DDBJ whole genome shotgun (WGS) entry which is preliminary data.</text>
</comment>
<accession>A0A811R9T8</accession>
<name>A0A811R9T8_9POAL</name>
<dbReference type="SUPFAM" id="SSF49764">
    <property type="entry name" value="HSP20-like chaperones"/>
    <property type="match status" value="1"/>
</dbReference>
<evidence type="ECO:0000313" key="5">
    <source>
        <dbReference type="Proteomes" id="UP000604825"/>
    </source>
</evidence>
<dbReference type="Pfam" id="PF00011">
    <property type="entry name" value="HSP20"/>
    <property type="match status" value="1"/>
</dbReference>
<dbReference type="InterPro" id="IPR002068">
    <property type="entry name" value="A-crystallin/Hsp20_dom"/>
</dbReference>
<dbReference type="OrthoDB" id="1431247at2759"/>
<organism evidence="4 5">
    <name type="scientific">Miscanthus lutarioriparius</name>
    <dbReference type="NCBI Taxonomy" id="422564"/>
    <lineage>
        <taxon>Eukaryota</taxon>
        <taxon>Viridiplantae</taxon>
        <taxon>Streptophyta</taxon>
        <taxon>Embryophyta</taxon>
        <taxon>Tracheophyta</taxon>
        <taxon>Spermatophyta</taxon>
        <taxon>Magnoliopsida</taxon>
        <taxon>Liliopsida</taxon>
        <taxon>Poales</taxon>
        <taxon>Poaceae</taxon>
        <taxon>PACMAD clade</taxon>
        <taxon>Panicoideae</taxon>
        <taxon>Andropogonodae</taxon>
        <taxon>Andropogoneae</taxon>
        <taxon>Saccharinae</taxon>
        <taxon>Miscanthus</taxon>
    </lineage>
</organism>
<dbReference type="CDD" id="cd00298">
    <property type="entry name" value="ACD_sHsps_p23-like"/>
    <property type="match status" value="1"/>
</dbReference>
<evidence type="ECO:0000256" key="1">
    <source>
        <dbReference type="PROSITE-ProRule" id="PRU00285"/>
    </source>
</evidence>
<keyword evidence="5" id="KW-1185">Reference proteome</keyword>
<proteinExistence type="inferred from homology"/>
<evidence type="ECO:0000313" key="4">
    <source>
        <dbReference type="EMBL" id="CAD6266779.1"/>
    </source>
</evidence>
<comment type="similarity">
    <text evidence="1 2">Belongs to the small heat shock protein (HSP20) family.</text>
</comment>
<dbReference type="Gene3D" id="2.60.40.790">
    <property type="match status" value="1"/>
</dbReference>